<keyword evidence="5 18" id="KW-0813">Transport</keyword>
<dbReference type="Pfam" id="PF02790">
    <property type="entry name" value="COX2_TM"/>
    <property type="match status" value="1"/>
</dbReference>
<organism evidence="22">
    <name type="scientific">Paracyclopina nana</name>
    <name type="common">Marine copepod</name>
    <dbReference type="NCBI Taxonomy" id="565004"/>
    <lineage>
        <taxon>Eukaryota</taxon>
        <taxon>Metazoa</taxon>
        <taxon>Ecdysozoa</taxon>
        <taxon>Arthropoda</taxon>
        <taxon>Crustacea</taxon>
        <taxon>Multicrustacea</taxon>
        <taxon>Hexanauplia</taxon>
        <taxon>Copepoda</taxon>
        <taxon>Cyclopoida</taxon>
        <taxon>Cyclopettidae</taxon>
        <taxon>Paracyclopina</taxon>
    </lineage>
</organism>
<evidence type="ECO:0000256" key="15">
    <source>
        <dbReference type="ARBA" id="ARBA00023128"/>
    </source>
</evidence>
<evidence type="ECO:0000256" key="9">
    <source>
        <dbReference type="ARBA" id="ARBA00022792"/>
    </source>
</evidence>
<sequence length="232" mass="26639">MSQWLQLGLMDAYSPVMEEFLYFHDFTNMILLFILLFVGVMMTSMATNTFLYKGLLEGQMLECVWTMIPAIILIQIALPSLSLLYLMEDSPSPDMSVKVVGHQWFWSYEYSDFWVNNNVLGFDSYMIPEQDLEPGMLRQLETDNRVVVPFMTKMRMLISSSDVLHSWTIPSLGVKADAIPGRINQINFIGLMPGVLYGQCSEICGSQHSSMPIALELISLKDFNMWLNWMEN</sequence>
<dbReference type="PRINTS" id="PR01166">
    <property type="entry name" value="CYCOXIDASEII"/>
</dbReference>
<dbReference type="InterPro" id="IPR008972">
    <property type="entry name" value="Cupredoxin"/>
</dbReference>
<dbReference type="GO" id="GO:0004129">
    <property type="term" value="F:cytochrome-c oxidase activity"/>
    <property type="evidence" value="ECO:0007669"/>
    <property type="project" value="UniProtKB-EC"/>
</dbReference>
<evidence type="ECO:0000256" key="4">
    <source>
        <dbReference type="ARBA" id="ARBA00015946"/>
    </source>
</evidence>
<evidence type="ECO:0000259" key="21">
    <source>
        <dbReference type="PROSITE" id="PS50999"/>
    </source>
</evidence>
<dbReference type="InterPro" id="IPR001505">
    <property type="entry name" value="Copper_CuA"/>
</dbReference>
<evidence type="ECO:0000256" key="13">
    <source>
        <dbReference type="ARBA" id="ARBA00022989"/>
    </source>
</evidence>
<evidence type="ECO:0000256" key="1">
    <source>
        <dbReference type="ARBA" id="ARBA00004448"/>
    </source>
</evidence>
<dbReference type="SUPFAM" id="SSF81464">
    <property type="entry name" value="Cytochrome c oxidase subunit II-like, transmembrane region"/>
    <property type="match status" value="1"/>
</dbReference>
<evidence type="ECO:0000256" key="19">
    <source>
        <dbReference type="SAM" id="Phobius"/>
    </source>
</evidence>
<comment type="function">
    <text evidence="18">Component of the cytochrome c oxidase, the last enzyme in the mitochondrial electron transport chain which drives oxidative phosphorylation. The respiratory chain contains 3 multisubunit complexes succinate dehydrogenase (complex II, CII), ubiquinol-cytochrome c oxidoreductase (cytochrome b-c1 complex, complex III, CIII) and cytochrome c oxidase (complex IV, CIV), that cooperate to transfer electrons derived from NADH and succinate to molecular oxygen, creating an electrochemical gradient over the inner membrane that drives transmembrane transport and the ATP synthase. Cytochrome c oxidase is the component of the respiratory chain that catalyzes the reduction of oxygen to water. Electrons originating from reduced cytochrome c in the intermembrane space (IMS) are transferred via the dinuclear copper A center (CU(A)) of subunit 2 and heme A of subunit 1 to the active site in subunit 1, a binuclear center (BNC) formed by heme A3 and copper B (CU(B)). The BNC reduces molecular oxygen to 2 water molecules using 4 electrons from cytochrome c in the IMS and 4 protons from the mitochondrial matrix.</text>
</comment>
<evidence type="ECO:0000256" key="8">
    <source>
        <dbReference type="ARBA" id="ARBA00022723"/>
    </source>
</evidence>
<dbReference type="GO" id="GO:0042773">
    <property type="term" value="P:ATP synthesis coupled electron transport"/>
    <property type="evidence" value="ECO:0007669"/>
    <property type="project" value="TreeGrafter"/>
</dbReference>
<evidence type="ECO:0000256" key="18">
    <source>
        <dbReference type="RuleBase" id="RU000457"/>
    </source>
</evidence>
<dbReference type="PROSITE" id="PS50999">
    <property type="entry name" value="COX2_TM"/>
    <property type="match status" value="1"/>
</dbReference>
<keyword evidence="16 18" id="KW-0472">Membrane</keyword>
<evidence type="ECO:0000256" key="17">
    <source>
        <dbReference type="ARBA" id="ARBA00049512"/>
    </source>
</evidence>
<dbReference type="GO" id="GO:0005507">
    <property type="term" value="F:copper ion binding"/>
    <property type="evidence" value="ECO:0007669"/>
    <property type="project" value="InterPro"/>
</dbReference>
<comment type="subcellular location">
    <subcellularLocation>
        <location evidence="1 18">Mitochondrion inner membrane</location>
        <topology evidence="1 18">Multi-pass membrane protein</topology>
    </subcellularLocation>
</comment>
<evidence type="ECO:0000256" key="12">
    <source>
        <dbReference type="ARBA" id="ARBA00022982"/>
    </source>
</evidence>
<dbReference type="InterPro" id="IPR034210">
    <property type="entry name" value="CcO_II_C"/>
</dbReference>
<protein>
    <recommendedName>
        <fullName evidence="4 18">Cytochrome c oxidase subunit 2</fullName>
    </recommendedName>
</protein>
<evidence type="ECO:0000256" key="10">
    <source>
        <dbReference type="ARBA" id="ARBA00022842"/>
    </source>
</evidence>
<dbReference type="Gene3D" id="1.10.287.90">
    <property type="match status" value="1"/>
</dbReference>
<dbReference type="Gene3D" id="2.60.40.420">
    <property type="entry name" value="Cupredoxins - blue copper proteins"/>
    <property type="match status" value="1"/>
</dbReference>
<dbReference type="PANTHER" id="PTHR22888:SF9">
    <property type="entry name" value="CYTOCHROME C OXIDASE SUBUNIT 2"/>
    <property type="match status" value="1"/>
</dbReference>
<keyword evidence="11" id="KW-1278">Translocase</keyword>
<keyword evidence="12 18" id="KW-0249">Electron transport</keyword>
<keyword evidence="13 19" id="KW-1133">Transmembrane helix</keyword>
<keyword evidence="15 18" id="KW-0496">Mitochondrion</keyword>
<dbReference type="InterPro" id="IPR036257">
    <property type="entry name" value="Cyt_c_oxidase_su2_TM_sf"/>
</dbReference>
<dbReference type="CDD" id="cd13912">
    <property type="entry name" value="CcO_II_C"/>
    <property type="match status" value="1"/>
</dbReference>
<keyword evidence="10" id="KW-0460">Magnesium</keyword>
<gene>
    <name evidence="22" type="primary">COX2</name>
</gene>
<dbReference type="EMBL" id="EU877959">
    <property type="protein sequence ID" value="ACK86651.1"/>
    <property type="molecule type" value="Genomic_DNA"/>
</dbReference>
<geneLocation type="mitochondrion" evidence="22"/>
<comment type="cofactor">
    <cofactor evidence="18">
        <name>Cu cation</name>
        <dbReference type="ChEBI" id="CHEBI:23378"/>
    </cofactor>
    <text evidence="18">Binds a copper A center.</text>
</comment>
<dbReference type="PROSITE" id="PS00078">
    <property type="entry name" value="COX2"/>
    <property type="match status" value="1"/>
</dbReference>
<evidence type="ECO:0000256" key="14">
    <source>
        <dbReference type="ARBA" id="ARBA00023008"/>
    </source>
</evidence>
<comment type="catalytic activity">
    <reaction evidence="17">
        <text>4 Fe(II)-[cytochrome c] + O2 + 8 H(+)(in) = 4 Fe(III)-[cytochrome c] + 2 H2O + 4 H(+)(out)</text>
        <dbReference type="Rhea" id="RHEA:11436"/>
        <dbReference type="Rhea" id="RHEA-COMP:10350"/>
        <dbReference type="Rhea" id="RHEA-COMP:14399"/>
        <dbReference type="ChEBI" id="CHEBI:15377"/>
        <dbReference type="ChEBI" id="CHEBI:15378"/>
        <dbReference type="ChEBI" id="CHEBI:15379"/>
        <dbReference type="ChEBI" id="CHEBI:29033"/>
        <dbReference type="ChEBI" id="CHEBI:29034"/>
        <dbReference type="EC" id="7.1.1.9"/>
    </reaction>
    <physiologicalReaction direction="left-to-right" evidence="17">
        <dbReference type="Rhea" id="RHEA:11437"/>
    </physiologicalReaction>
</comment>
<keyword evidence="6 18" id="KW-0679">Respiratory chain</keyword>
<evidence type="ECO:0000256" key="3">
    <source>
        <dbReference type="ARBA" id="ARBA00011164"/>
    </source>
</evidence>
<feature type="transmembrane region" description="Helical" evidence="19">
    <location>
        <begin position="63"/>
        <end position="87"/>
    </location>
</feature>
<evidence type="ECO:0000259" key="20">
    <source>
        <dbReference type="PROSITE" id="PS50857"/>
    </source>
</evidence>
<name>C0J6S1_PARNA</name>
<evidence type="ECO:0000256" key="2">
    <source>
        <dbReference type="ARBA" id="ARBA00007866"/>
    </source>
</evidence>
<dbReference type="PANTHER" id="PTHR22888">
    <property type="entry name" value="CYTOCHROME C OXIDASE, SUBUNIT II"/>
    <property type="match status" value="1"/>
</dbReference>
<keyword evidence="7 18" id="KW-0812">Transmembrane</keyword>
<accession>C0J6S1</accession>
<evidence type="ECO:0000256" key="5">
    <source>
        <dbReference type="ARBA" id="ARBA00022448"/>
    </source>
</evidence>
<keyword evidence="14 18" id="KW-0186">Copper</keyword>
<dbReference type="FunFam" id="2.60.40.420:FF:000001">
    <property type="entry name" value="Cytochrome c oxidase subunit 2"/>
    <property type="match status" value="1"/>
</dbReference>
<evidence type="ECO:0000256" key="7">
    <source>
        <dbReference type="ARBA" id="ARBA00022692"/>
    </source>
</evidence>
<dbReference type="InterPro" id="IPR002429">
    <property type="entry name" value="CcO_II-like_C"/>
</dbReference>
<reference evidence="22" key="1">
    <citation type="submission" date="2008-07" db="EMBL/GenBank/DDBJ databases">
        <authorList>
            <person name="Lee J.-S."/>
        </authorList>
    </citation>
    <scope>NUCLEOTIDE SEQUENCE</scope>
</reference>
<feature type="transmembrane region" description="Helical" evidence="19">
    <location>
        <begin position="29"/>
        <end position="51"/>
    </location>
</feature>
<dbReference type="InterPro" id="IPR045187">
    <property type="entry name" value="CcO_II"/>
</dbReference>
<reference evidence="22" key="2">
    <citation type="journal article" date="2009" name="Gene">
        <title>The complete mitochondrial genome of the cyclopoid copepod Paracyclopina nana: a highly divergent genome with novel gene order and atypical gene numbers.</title>
        <authorList>
            <person name="Ki J.S."/>
            <person name="Park H.G."/>
            <person name="Lee J.S."/>
        </authorList>
    </citation>
    <scope>NUCLEOTIDE SEQUENCE</scope>
</reference>
<feature type="domain" description="Cytochrome oxidase subunit II copper A binding" evidence="20">
    <location>
        <begin position="92"/>
        <end position="229"/>
    </location>
</feature>
<dbReference type="AlphaFoldDB" id="C0J6S1"/>
<evidence type="ECO:0000313" key="22">
    <source>
        <dbReference type="EMBL" id="ACK86651.1"/>
    </source>
</evidence>
<dbReference type="InterPro" id="IPR011759">
    <property type="entry name" value="Cyt_c_oxidase_su2_TM_dom"/>
</dbReference>
<evidence type="ECO:0000256" key="11">
    <source>
        <dbReference type="ARBA" id="ARBA00022967"/>
    </source>
</evidence>
<feature type="domain" description="Cytochrome oxidase subunit II transmembrane region profile" evidence="21">
    <location>
        <begin position="1"/>
        <end position="91"/>
    </location>
</feature>
<proteinExistence type="inferred from homology"/>
<keyword evidence="8 18" id="KW-0479">Metal-binding</keyword>
<evidence type="ECO:0000256" key="6">
    <source>
        <dbReference type="ARBA" id="ARBA00022660"/>
    </source>
</evidence>
<dbReference type="GO" id="GO:0005743">
    <property type="term" value="C:mitochondrial inner membrane"/>
    <property type="evidence" value="ECO:0007669"/>
    <property type="project" value="UniProtKB-SubCell"/>
</dbReference>
<comment type="subunit">
    <text evidence="3">Component of the cytochrome c oxidase (complex IV, CIV), a multisubunit enzyme composed of a catalytic core of 3 subunits and several supernumerary subunits. The complex exists as a monomer or a dimer and forms supercomplexes (SCs) in the inner mitochondrial membrane with ubiquinol-cytochrome c oxidoreductase (cytochrome b-c1 complex, complex III, CIII).</text>
</comment>
<evidence type="ECO:0000256" key="16">
    <source>
        <dbReference type="ARBA" id="ARBA00023136"/>
    </source>
</evidence>
<comment type="similarity">
    <text evidence="2 18">Belongs to the cytochrome c oxidase subunit 2 family.</text>
</comment>
<dbReference type="Pfam" id="PF00116">
    <property type="entry name" value="COX2"/>
    <property type="match status" value="1"/>
</dbReference>
<dbReference type="SUPFAM" id="SSF49503">
    <property type="entry name" value="Cupredoxins"/>
    <property type="match status" value="1"/>
</dbReference>
<keyword evidence="9 18" id="KW-0999">Mitochondrion inner membrane</keyword>
<dbReference type="PROSITE" id="PS50857">
    <property type="entry name" value="COX2_CUA"/>
    <property type="match status" value="1"/>
</dbReference>